<dbReference type="Proteomes" id="UP000887564">
    <property type="component" value="Unplaced"/>
</dbReference>
<accession>A0A914RGS2</accession>
<dbReference type="AlphaFoldDB" id="A0A914RGS2"/>
<keyword evidence="1" id="KW-1185">Reference proteome</keyword>
<reference evidence="2" key="1">
    <citation type="submission" date="2022-11" db="UniProtKB">
        <authorList>
            <consortium name="WormBaseParasite"/>
        </authorList>
    </citation>
    <scope>IDENTIFICATION</scope>
</reference>
<name>A0A914RGS2_PAREQ</name>
<protein>
    <submittedName>
        <fullName evidence="2">Uncharacterized protein</fullName>
    </submittedName>
</protein>
<sequence>MEFLGQLTANVQAQLNSVKPQLNSFIQSATRARDNIAPILSRASAQLDTIGKMLQVAADRKQSPIDILPSVTAFDSSLEDATFK</sequence>
<organism evidence="1 2">
    <name type="scientific">Parascaris equorum</name>
    <name type="common">Equine roundworm</name>
    <dbReference type="NCBI Taxonomy" id="6256"/>
    <lineage>
        <taxon>Eukaryota</taxon>
        <taxon>Metazoa</taxon>
        <taxon>Ecdysozoa</taxon>
        <taxon>Nematoda</taxon>
        <taxon>Chromadorea</taxon>
        <taxon>Rhabditida</taxon>
        <taxon>Spirurina</taxon>
        <taxon>Ascaridomorpha</taxon>
        <taxon>Ascaridoidea</taxon>
        <taxon>Ascarididae</taxon>
        <taxon>Parascaris</taxon>
    </lineage>
</organism>
<evidence type="ECO:0000313" key="2">
    <source>
        <dbReference type="WBParaSite" id="PEQ_0000576601-mRNA-1"/>
    </source>
</evidence>
<evidence type="ECO:0000313" key="1">
    <source>
        <dbReference type="Proteomes" id="UP000887564"/>
    </source>
</evidence>
<proteinExistence type="predicted"/>
<dbReference type="WBParaSite" id="PEQ_0000576601-mRNA-1">
    <property type="protein sequence ID" value="PEQ_0000576601-mRNA-1"/>
    <property type="gene ID" value="PEQ_0000576601"/>
</dbReference>